<dbReference type="InterPro" id="IPR029044">
    <property type="entry name" value="Nucleotide-diphossugar_trans"/>
</dbReference>
<feature type="domain" description="Glycosyltransferase 2-like" evidence="1">
    <location>
        <begin position="9"/>
        <end position="126"/>
    </location>
</feature>
<evidence type="ECO:0000313" key="3">
    <source>
        <dbReference type="Proteomes" id="UP000824005"/>
    </source>
</evidence>
<dbReference type="InterPro" id="IPR001173">
    <property type="entry name" value="Glyco_trans_2-like"/>
</dbReference>
<dbReference type="Pfam" id="PF00535">
    <property type="entry name" value="Glycos_transf_2"/>
    <property type="match status" value="1"/>
</dbReference>
<dbReference type="PANTHER" id="PTHR43685:SF11">
    <property type="entry name" value="GLYCOSYLTRANSFERASE TAGX-RELATED"/>
    <property type="match status" value="1"/>
</dbReference>
<name>A0A9D1YTY5_9MICO</name>
<dbReference type="AlphaFoldDB" id="A0A9D1YTY5"/>
<dbReference type="Gene3D" id="3.90.550.10">
    <property type="entry name" value="Spore Coat Polysaccharide Biosynthesis Protein SpsA, Chain A"/>
    <property type="match status" value="1"/>
</dbReference>
<dbReference type="CDD" id="cd00761">
    <property type="entry name" value="Glyco_tranf_GTA_type"/>
    <property type="match status" value="1"/>
</dbReference>
<protein>
    <submittedName>
        <fullName evidence="2">Glycosyltransferase</fullName>
        <ecNumber evidence="2">2.4.-.-</ecNumber>
    </submittedName>
</protein>
<dbReference type="SUPFAM" id="SSF53448">
    <property type="entry name" value="Nucleotide-diphospho-sugar transferases"/>
    <property type="match status" value="1"/>
</dbReference>
<keyword evidence="2" id="KW-0328">Glycosyltransferase</keyword>
<evidence type="ECO:0000259" key="1">
    <source>
        <dbReference type="Pfam" id="PF00535"/>
    </source>
</evidence>
<keyword evidence="2" id="KW-0808">Transferase</keyword>
<reference evidence="2" key="2">
    <citation type="submission" date="2021-04" db="EMBL/GenBank/DDBJ databases">
        <authorList>
            <person name="Gilroy R."/>
        </authorList>
    </citation>
    <scope>NUCLEOTIDE SEQUENCE</scope>
    <source>
        <strain evidence="2">ChiGjej1B1-98</strain>
    </source>
</reference>
<accession>A0A9D1YTY5</accession>
<dbReference type="PANTHER" id="PTHR43685">
    <property type="entry name" value="GLYCOSYLTRANSFERASE"/>
    <property type="match status" value="1"/>
</dbReference>
<dbReference type="Proteomes" id="UP000824005">
    <property type="component" value="Unassembled WGS sequence"/>
</dbReference>
<dbReference type="EMBL" id="DXDC01000156">
    <property type="protein sequence ID" value="HIY65692.1"/>
    <property type="molecule type" value="Genomic_DNA"/>
</dbReference>
<dbReference type="EC" id="2.4.-.-" evidence="2"/>
<proteinExistence type="predicted"/>
<comment type="caution">
    <text evidence="2">The sequence shown here is derived from an EMBL/GenBank/DDBJ whole genome shotgun (WGS) entry which is preliminary data.</text>
</comment>
<sequence>MSSLDTFDVVIPAYNSREQVSNAVSSAFAAGADRVIVVDDGSTDDTAEVARRAGAEVVSQKNAGAAAARRSGLQSVAADHVIMLDADDQLVPEGVATSRESLADDPELSAVGGSAIGVFADGREAPVVANDRTPSLQSLLSQGFAPVPPACIVWRTDLLKRALFEAEPEPLLPRYAEDYEMMVRAAMQGPLRFHTDPAAIYSLEGGKSMQDPRRSIRSVAHTRQYYSQHIGISVPRWSQRQVEARAALRLYKNATAWPQRIRYLSKAFANDPRSMASLGLKRLSRKFR</sequence>
<dbReference type="GO" id="GO:0016757">
    <property type="term" value="F:glycosyltransferase activity"/>
    <property type="evidence" value="ECO:0007669"/>
    <property type="project" value="UniProtKB-KW"/>
</dbReference>
<organism evidence="2 3">
    <name type="scientific">Candidatus Agrococcus pullicola</name>
    <dbReference type="NCBI Taxonomy" id="2838429"/>
    <lineage>
        <taxon>Bacteria</taxon>
        <taxon>Bacillati</taxon>
        <taxon>Actinomycetota</taxon>
        <taxon>Actinomycetes</taxon>
        <taxon>Micrococcales</taxon>
        <taxon>Microbacteriaceae</taxon>
        <taxon>Agrococcus</taxon>
    </lineage>
</organism>
<reference evidence="2" key="1">
    <citation type="journal article" date="2021" name="PeerJ">
        <title>Extensive microbial diversity within the chicken gut microbiome revealed by metagenomics and culture.</title>
        <authorList>
            <person name="Gilroy R."/>
            <person name="Ravi A."/>
            <person name="Getino M."/>
            <person name="Pursley I."/>
            <person name="Horton D.L."/>
            <person name="Alikhan N.F."/>
            <person name="Baker D."/>
            <person name="Gharbi K."/>
            <person name="Hall N."/>
            <person name="Watson M."/>
            <person name="Adriaenssens E.M."/>
            <person name="Foster-Nyarko E."/>
            <person name="Jarju S."/>
            <person name="Secka A."/>
            <person name="Antonio M."/>
            <person name="Oren A."/>
            <person name="Chaudhuri R.R."/>
            <person name="La Ragione R."/>
            <person name="Hildebrand F."/>
            <person name="Pallen M.J."/>
        </authorList>
    </citation>
    <scope>NUCLEOTIDE SEQUENCE</scope>
    <source>
        <strain evidence="2">ChiGjej1B1-98</strain>
    </source>
</reference>
<gene>
    <name evidence="2" type="ORF">H9830_05380</name>
</gene>
<evidence type="ECO:0000313" key="2">
    <source>
        <dbReference type="EMBL" id="HIY65692.1"/>
    </source>
</evidence>
<dbReference type="InterPro" id="IPR050834">
    <property type="entry name" value="Glycosyltransf_2"/>
</dbReference>